<dbReference type="EMBL" id="AMWN01000002">
    <property type="protein sequence ID" value="EXJ93881.1"/>
    <property type="molecule type" value="Genomic_DNA"/>
</dbReference>
<dbReference type="GeneID" id="19157174"/>
<gene>
    <name evidence="1" type="ORF">A1O1_02274</name>
</gene>
<keyword evidence="2" id="KW-1185">Reference proteome</keyword>
<dbReference type="RefSeq" id="XP_007721375.1">
    <property type="nucleotide sequence ID" value="XM_007723185.1"/>
</dbReference>
<dbReference type="Proteomes" id="UP000019484">
    <property type="component" value="Unassembled WGS sequence"/>
</dbReference>
<dbReference type="AlphaFoldDB" id="W9YXA4"/>
<dbReference type="OrthoDB" id="4149001at2759"/>
<proteinExistence type="predicted"/>
<dbReference type="HOGENOM" id="CLU_036497_0_0_1"/>
<comment type="caution">
    <text evidence="1">The sequence shown here is derived from an EMBL/GenBank/DDBJ whole genome shotgun (WGS) entry which is preliminary data.</text>
</comment>
<organism evidence="1 2">
    <name type="scientific">Capronia coronata CBS 617.96</name>
    <dbReference type="NCBI Taxonomy" id="1182541"/>
    <lineage>
        <taxon>Eukaryota</taxon>
        <taxon>Fungi</taxon>
        <taxon>Dikarya</taxon>
        <taxon>Ascomycota</taxon>
        <taxon>Pezizomycotina</taxon>
        <taxon>Eurotiomycetes</taxon>
        <taxon>Chaetothyriomycetidae</taxon>
        <taxon>Chaetothyriales</taxon>
        <taxon>Herpotrichiellaceae</taxon>
        <taxon>Capronia</taxon>
    </lineage>
</organism>
<name>W9YXA4_9EURO</name>
<accession>W9YXA4</accession>
<evidence type="ECO:0000313" key="2">
    <source>
        <dbReference type="Proteomes" id="UP000019484"/>
    </source>
</evidence>
<sequence length="551" mass="61295">MSRQLLPALLTDCVAVAPTNTQVTTEGANASPSDFDFASYLRTIDSAQRYVLTEIASRPASVMVRARKELQQGSNLGQNLAQNFGAFPHHENLMLTYRPTSTPYSSDVGSSQPDPLQLEYVALSLFVRPEYHGSSPHKLLIRSLSRLPPHDKLLVPPGGALYRVAKKTGVKIPEPLRYDAWAGVLTTSYLGELCSLSKLFGCIFSANTTPNVTPPLGPAIRELVGCENASQMFFTSAGQSLGKFLAKLHAPKTAQRLRRVIPNVSNRTPGRSERATRTIREAIDQMRDHLKAWRSFFATNTELNDICLFSHGNCDFESVFVEVPLEQGAAYGPPGLINWTDAGCYGKGIVDDLARLMADLEMYKSVFEHHIALKDAGINVDGLLDLDSIGLALSYLKRGLKAGYKTKSKLYSTFHLKPMAQRTPLERLNHKGLLENTSLMSLERSTYLAHGLRIINLAFEKTWPCIDPSCTVDGQHTSVKEDCKVVQLMVRRGLWFLRMARVDEATFCNGEHRQNIHQGVDWPGCGRPWLPEMFTEEARGPWYKFGMGRGH</sequence>
<evidence type="ECO:0000313" key="1">
    <source>
        <dbReference type="EMBL" id="EXJ93881.1"/>
    </source>
</evidence>
<evidence type="ECO:0008006" key="3">
    <source>
        <dbReference type="Google" id="ProtNLM"/>
    </source>
</evidence>
<protein>
    <recommendedName>
        <fullName evidence="3">Aminoglycoside phosphotransferase domain-containing protein</fullName>
    </recommendedName>
</protein>
<reference evidence="1 2" key="1">
    <citation type="submission" date="2013-03" db="EMBL/GenBank/DDBJ databases">
        <title>The Genome Sequence of Capronia coronata CBS 617.96.</title>
        <authorList>
            <consortium name="The Broad Institute Genomics Platform"/>
            <person name="Cuomo C."/>
            <person name="de Hoog S."/>
            <person name="Gorbushina A."/>
            <person name="Walker B."/>
            <person name="Young S.K."/>
            <person name="Zeng Q."/>
            <person name="Gargeya S."/>
            <person name="Fitzgerald M."/>
            <person name="Haas B."/>
            <person name="Abouelleil A."/>
            <person name="Allen A.W."/>
            <person name="Alvarado L."/>
            <person name="Arachchi H.M."/>
            <person name="Berlin A.M."/>
            <person name="Chapman S.B."/>
            <person name="Gainer-Dewar J."/>
            <person name="Goldberg J."/>
            <person name="Griggs A."/>
            <person name="Gujja S."/>
            <person name="Hansen M."/>
            <person name="Howarth C."/>
            <person name="Imamovic A."/>
            <person name="Ireland A."/>
            <person name="Larimer J."/>
            <person name="McCowan C."/>
            <person name="Murphy C."/>
            <person name="Pearson M."/>
            <person name="Poon T.W."/>
            <person name="Priest M."/>
            <person name="Roberts A."/>
            <person name="Saif S."/>
            <person name="Shea T."/>
            <person name="Sisk P."/>
            <person name="Sykes S."/>
            <person name="Wortman J."/>
            <person name="Nusbaum C."/>
            <person name="Birren B."/>
        </authorList>
    </citation>
    <scope>NUCLEOTIDE SEQUENCE [LARGE SCALE GENOMIC DNA]</scope>
    <source>
        <strain evidence="1 2">CBS 617.96</strain>
    </source>
</reference>